<sequence>MARTGARLVLALPTMPRIPLQRNPIRKYFWRGRWDLEDLKGKPWWRVWCATEERKGTALEEGMEEFYDSRKEQRRHPAELPSRHPRRCDAIRPATLPEKRGSHRKYFRRRRRDLEELKGGPWWRVRCATEERKGAALEEGTEEFYDSRKEQRRRPAERPSRHPRRRDAI</sequence>
<gene>
    <name evidence="2" type="ORF">NDU88_006273</name>
</gene>
<feature type="compositionally biased region" description="Basic and acidic residues" evidence="1">
    <location>
        <begin position="145"/>
        <end position="169"/>
    </location>
</feature>
<reference evidence="2" key="1">
    <citation type="journal article" date="2022" name="bioRxiv">
        <title>Sequencing and chromosome-scale assembly of the giantPleurodeles waltlgenome.</title>
        <authorList>
            <person name="Brown T."/>
            <person name="Elewa A."/>
            <person name="Iarovenko S."/>
            <person name="Subramanian E."/>
            <person name="Araus A.J."/>
            <person name="Petzold A."/>
            <person name="Susuki M."/>
            <person name="Suzuki K.-i.T."/>
            <person name="Hayashi T."/>
            <person name="Toyoda A."/>
            <person name="Oliveira C."/>
            <person name="Osipova E."/>
            <person name="Leigh N.D."/>
            <person name="Simon A."/>
            <person name="Yun M.H."/>
        </authorList>
    </citation>
    <scope>NUCLEOTIDE SEQUENCE</scope>
    <source>
        <strain evidence="2">20211129_DDA</strain>
        <tissue evidence="2">Liver</tissue>
    </source>
</reference>
<evidence type="ECO:0000256" key="1">
    <source>
        <dbReference type="SAM" id="MobiDB-lite"/>
    </source>
</evidence>
<protein>
    <submittedName>
        <fullName evidence="2">Uncharacterized protein</fullName>
    </submittedName>
</protein>
<feature type="region of interest" description="Disordered" evidence="1">
    <location>
        <begin position="136"/>
        <end position="169"/>
    </location>
</feature>
<dbReference type="AlphaFoldDB" id="A0AAV7PQW7"/>
<name>A0AAV7PQW7_PLEWA</name>
<accession>A0AAV7PQW7</accession>
<evidence type="ECO:0000313" key="3">
    <source>
        <dbReference type="Proteomes" id="UP001066276"/>
    </source>
</evidence>
<organism evidence="2 3">
    <name type="scientific">Pleurodeles waltl</name>
    <name type="common">Iberian ribbed newt</name>
    <dbReference type="NCBI Taxonomy" id="8319"/>
    <lineage>
        <taxon>Eukaryota</taxon>
        <taxon>Metazoa</taxon>
        <taxon>Chordata</taxon>
        <taxon>Craniata</taxon>
        <taxon>Vertebrata</taxon>
        <taxon>Euteleostomi</taxon>
        <taxon>Amphibia</taxon>
        <taxon>Batrachia</taxon>
        <taxon>Caudata</taxon>
        <taxon>Salamandroidea</taxon>
        <taxon>Salamandridae</taxon>
        <taxon>Pleurodelinae</taxon>
        <taxon>Pleurodeles</taxon>
    </lineage>
</organism>
<comment type="caution">
    <text evidence="2">The sequence shown here is derived from an EMBL/GenBank/DDBJ whole genome shotgun (WGS) entry which is preliminary data.</text>
</comment>
<dbReference type="Proteomes" id="UP001066276">
    <property type="component" value="Chromosome 7"/>
</dbReference>
<evidence type="ECO:0000313" key="2">
    <source>
        <dbReference type="EMBL" id="KAJ1127880.1"/>
    </source>
</evidence>
<keyword evidence="3" id="KW-1185">Reference proteome</keyword>
<proteinExistence type="predicted"/>
<dbReference type="EMBL" id="JANPWB010000011">
    <property type="protein sequence ID" value="KAJ1127880.1"/>
    <property type="molecule type" value="Genomic_DNA"/>
</dbReference>